<dbReference type="InterPro" id="IPR000843">
    <property type="entry name" value="HTH_LacI"/>
</dbReference>
<dbReference type="GO" id="GO:0003700">
    <property type="term" value="F:DNA-binding transcription factor activity"/>
    <property type="evidence" value="ECO:0007669"/>
    <property type="project" value="TreeGrafter"/>
</dbReference>
<keyword evidence="3" id="KW-0804">Transcription</keyword>
<evidence type="ECO:0000259" key="4">
    <source>
        <dbReference type="PROSITE" id="PS50932"/>
    </source>
</evidence>
<dbReference type="Gene3D" id="3.40.50.2300">
    <property type="match status" value="2"/>
</dbReference>
<dbReference type="PANTHER" id="PTHR30146:SF155">
    <property type="entry name" value="ALANINE RACEMASE"/>
    <property type="match status" value="1"/>
</dbReference>
<keyword evidence="1" id="KW-0805">Transcription regulation</keyword>
<sequence>MPRKTSRPTVATIARDLGISAATVSYALNGKPGVGASLRARVIEHAREVGWTPHSGAQALRRGHSGNIGLVMVRDPQERSREPFYAAVTAGIESATSARGRELLIRFVHGGIPEELDVFRAWSRQRRVDGVVLLDMYQDDPRPSTLAGLGMPFSVLGAYTGPESFVNVLRSEADDACTVLDHIEGQGYDGVIQLAGPTTFNHEFRRIDLIGTLCGERGLPHTYLSGTYSIDFGSDGFARSSLDISQRPAIIASSDLIAIGALRAARHGLVPVPKQVGIVSWDDSLIAEVAYPALTALSRDAFGMGQHAGELLLGHIDGEIPAGSVLNIGPATLIQRESTAPC</sequence>
<feature type="domain" description="HTH lacI-type" evidence="4">
    <location>
        <begin position="8"/>
        <end position="62"/>
    </location>
</feature>
<dbReference type="InterPro" id="IPR010982">
    <property type="entry name" value="Lambda_DNA-bd_dom_sf"/>
</dbReference>
<accession>A0A9D2LG42</accession>
<comment type="caution">
    <text evidence="5">The sequence shown here is derived from an EMBL/GenBank/DDBJ whole genome shotgun (WGS) entry which is preliminary data.</text>
</comment>
<protein>
    <submittedName>
        <fullName evidence="5">LacI family transcriptional regulator</fullName>
    </submittedName>
</protein>
<reference evidence="5" key="1">
    <citation type="journal article" date="2021" name="PeerJ">
        <title>Extensive microbial diversity within the chicken gut microbiome revealed by metagenomics and culture.</title>
        <authorList>
            <person name="Gilroy R."/>
            <person name="Ravi A."/>
            <person name="Getino M."/>
            <person name="Pursley I."/>
            <person name="Horton D.L."/>
            <person name="Alikhan N.F."/>
            <person name="Baker D."/>
            <person name="Gharbi K."/>
            <person name="Hall N."/>
            <person name="Watson M."/>
            <person name="Adriaenssens E.M."/>
            <person name="Foster-Nyarko E."/>
            <person name="Jarju S."/>
            <person name="Secka A."/>
            <person name="Antonio M."/>
            <person name="Oren A."/>
            <person name="Chaudhuri R.R."/>
            <person name="La Ragione R."/>
            <person name="Hildebrand F."/>
            <person name="Pallen M.J."/>
        </authorList>
    </citation>
    <scope>NUCLEOTIDE SEQUENCE</scope>
    <source>
        <strain evidence="5">ChiHjej13B12-24818</strain>
    </source>
</reference>
<dbReference type="InterPro" id="IPR046335">
    <property type="entry name" value="LacI/GalR-like_sensor"/>
</dbReference>
<evidence type="ECO:0000256" key="3">
    <source>
        <dbReference type="ARBA" id="ARBA00023163"/>
    </source>
</evidence>
<reference evidence="5" key="2">
    <citation type="submission" date="2021-04" db="EMBL/GenBank/DDBJ databases">
        <authorList>
            <person name="Gilroy R."/>
        </authorList>
    </citation>
    <scope>NUCLEOTIDE SEQUENCE</scope>
    <source>
        <strain evidence="5">ChiHjej13B12-24818</strain>
    </source>
</reference>
<dbReference type="EMBL" id="DWZH01000131">
    <property type="protein sequence ID" value="HJB11951.1"/>
    <property type="molecule type" value="Genomic_DNA"/>
</dbReference>
<dbReference type="AlphaFoldDB" id="A0A9D2LG42"/>
<dbReference type="Proteomes" id="UP000823823">
    <property type="component" value="Unassembled WGS sequence"/>
</dbReference>
<dbReference type="SUPFAM" id="SSF47413">
    <property type="entry name" value="lambda repressor-like DNA-binding domains"/>
    <property type="match status" value="1"/>
</dbReference>
<name>A0A9D2LG42_9MICO</name>
<dbReference type="SMART" id="SM00354">
    <property type="entry name" value="HTH_LACI"/>
    <property type="match status" value="1"/>
</dbReference>
<dbReference type="GO" id="GO:0000976">
    <property type="term" value="F:transcription cis-regulatory region binding"/>
    <property type="evidence" value="ECO:0007669"/>
    <property type="project" value="TreeGrafter"/>
</dbReference>
<evidence type="ECO:0000256" key="2">
    <source>
        <dbReference type="ARBA" id="ARBA00023125"/>
    </source>
</evidence>
<keyword evidence="2" id="KW-0238">DNA-binding</keyword>
<dbReference type="PROSITE" id="PS50932">
    <property type="entry name" value="HTH_LACI_2"/>
    <property type="match status" value="1"/>
</dbReference>
<proteinExistence type="predicted"/>
<evidence type="ECO:0000313" key="5">
    <source>
        <dbReference type="EMBL" id="HJB11951.1"/>
    </source>
</evidence>
<dbReference type="Pfam" id="PF00356">
    <property type="entry name" value="LacI"/>
    <property type="match status" value="1"/>
</dbReference>
<dbReference type="Pfam" id="PF13377">
    <property type="entry name" value="Peripla_BP_3"/>
    <property type="match status" value="1"/>
</dbReference>
<dbReference type="PANTHER" id="PTHR30146">
    <property type="entry name" value="LACI-RELATED TRANSCRIPTIONAL REPRESSOR"/>
    <property type="match status" value="1"/>
</dbReference>
<dbReference type="SUPFAM" id="SSF53822">
    <property type="entry name" value="Periplasmic binding protein-like I"/>
    <property type="match status" value="1"/>
</dbReference>
<gene>
    <name evidence="5" type="ORF">H9786_15750</name>
</gene>
<evidence type="ECO:0000256" key="1">
    <source>
        <dbReference type="ARBA" id="ARBA00023015"/>
    </source>
</evidence>
<organism evidence="5 6">
    <name type="scientific">Candidatus Brachybacterium merdavium</name>
    <dbReference type="NCBI Taxonomy" id="2838513"/>
    <lineage>
        <taxon>Bacteria</taxon>
        <taxon>Bacillati</taxon>
        <taxon>Actinomycetota</taxon>
        <taxon>Actinomycetes</taxon>
        <taxon>Micrococcales</taxon>
        <taxon>Dermabacteraceae</taxon>
        <taxon>Brachybacterium</taxon>
    </lineage>
</organism>
<dbReference type="CDD" id="cd01392">
    <property type="entry name" value="HTH_LacI"/>
    <property type="match status" value="1"/>
</dbReference>
<dbReference type="Gene3D" id="1.10.260.40">
    <property type="entry name" value="lambda repressor-like DNA-binding domains"/>
    <property type="match status" value="1"/>
</dbReference>
<dbReference type="InterPro" id="IPR028082">
    <property type="entry name" value="Peripla_BP_I"/>
</dbReference>
<evidence type="ECO:0000313" key="6">
    <source>
        <dbReference type="Proteomes" id="UP000823823"/>
    </source>
</evidence>